<proteinExistence type="predicted"/>
<accession>A0A268S5X2</accession>
<dbReference type="EMBL" id="NPBS01000004">
    <property type="protein sequence ID" value="PAF27892.1"/>
    <property type="molecule type" value="Genomic_DNA"/>
</dbReference>
<dbReference type="RefSeq" id="WP_095327759.1">
    <property type="nucleotide sequence ID" value="NZ_NPBS01000004.1"/>
</dbReference>
<evidence type="ECO:0000313" key="1">
    <source>
        <dbReference type="EMBL" id="PAF27892.1"/>
    </source>
</evidence>
<dbReference type="InterPro" id="IPR046318">
    <property type="entry name" value="DUF5344"/>
</dbReference>
<gene>
    <name evidence="1" type="ORF">CHH61_01025</name>
</gene>
<dbReference type="Proteomes" id="UP000216133">
    <property type="component" value="Unassembled WGS sequence"/>
</dbReference>
<evidence type="ECO:0000313" key="2">
    <source>
        <dbReference type="Proteomes" id="UP000216133"/>
    </source>
</evidence>
<reference evidence="1 2" key="1">
    <citation type="submission" date="2017-07" db="EMBL/GenBank/DDBJ databases">
        <title>Isolation and whole genome analysis of endospore-forming bacteria from heroin.</title>
        <authorList>
            <person name="Kalinowski J."/>
            <person name="Ahrens B."/>
            <person name="Al-Dilaimi A."/>
            <person name="Winkler A."/>
            <person name="Wibberg D."/>
            <person name="Schleenbecker U."/>
            <person name="Ruckert C."/>
            <person name="Wolfel R."/>
            <person name="Grass G."/>
        </authorList>
    </citation>
    <scope>NUCLEOTIDE SEQUENCE [LARGE SCALE GENOMIC DNA]</scope>
    <source>
        <strain evidence="1 2">7523-2</strain>
    </source>
</reference>
<name>A0A268S5X2_SHOCL</name>
<sequence length="87" mass="9432">MAEIKIDEGSVLSALSETGEQASYSVSGHEPALHTSSMAFLHSLLEVESGYADQLNRYLDVVKNVQAETKELVQTYGVVDKMLASRG</sequence>
<protein>
    <submittedName>
        <fullName evidence="1">Uncharacterized protein</fullName>
    </submittedName>
</protein>
<dbReference type="AlphaFoldDB" id="A0A268S5X2"/>
<comment type="caution">
    <text evidence="1">The sequence shown here is derived from an EMBL/GenBank/DDBJ whole genome shotgun (WGS) entry which is preliminary data.</text>
</comment>
<dbReference type="Pfam" id="PF17279">
    <property type="entry name" value="DUF5344"/>
    <property type="match status" value="1"/>
</dbReference>
<organism evidence="1 2">
    <name type="scientific">Shouchella clausii</name>
    <name type="common">Alkalihalobacillus clausii</name>
    <dbReference type="NCBI Taxonomy" id="79880"/>
    <lineage>
        <taxon>Bacteria</taxon>
        <taxon>Bacillati</taxon>
        <taxon>Bacillota</taxon>
        <taxon>Bacilli</taxon>
        <taxon>Bacillales</taxon>
        <taxon>Bacillaceae</taxon>
        <taxon>Shouchella</taxon>
    </lineage>
</organism>